<name>A0A9D7LQY1_9RHOO</name>
<proteinExistence type="predicted"/>
<dbReference type="InterPro" id="IPR000073">
    <property type="entry name" value="AB_hydrolase_1"/>
</dbReference>
<dbReference type="SUPFAM" id="SSF53474">
    <property type="entry name" value="alpha/beta-Hydrolases"/>
    <property type="match status" value="1"/>
</dbReference>
<gene>
    <name evidence="2" type="ORF">IPN75_19395</name>
</gene>
<evidence type="ECO:0000259" key="1">
    <source>
        <dbReference type="Pfam" id="PF12697"/>
    </source>
</evidence>
<evidence type="ECO:0000313" key="3">
    <source>
        <dbReference type="Proteomes" id="UP000808146"/>
    </source>
</evidence>
<dbReference type="PANTHER" id="PTHR43194:SF2">
    <property type="entry name" value="PEROXISOMAL MEMBRANE PROTEIN LPX1"/>
    <property type="match status" value="1"/>
</dbReference>
<feature type="domain" description="AB hydrolase-1" evidence="1">
    <location>
        <begin position="22"/>
        <end position="257"/>
    </location>
</feature>
<dbReference type="InterPro" id="IPR029058">
    <property type="entry name" value="AB_hydrolase_fold"/>
</dbReference>
<dbReference type="GO" id="GO:0016787">
    <property type="term" value="F:hydrolase activity"/>
    <property type="evidence" value="ECO:0007669"/>
    <property type="project" value="UniProtKB-KW"/>
</dbReference>
<sequence>MSARKIHTIHRAASKQTDAPDLLFVHGGYVDSRCWDIHFLPYLTALGHNCHAIDLSGHGLSDGKDTPDRFGIDDYAADLRQAVARLPDEPVLIGHSMGCAVIERFLERDSALAAVLMAPVPPTGTLGSVMRLALRHPEMFSEITRLSHQGTLSPTSLALMRDIYFSPVTQPAELLDFAHLIQPESERAIADMLTIGLRYHRPQPEIPVLVIGGEQDSLFPPSTISFTALRWRAQHTRIPDCGHMLMLEHQWRAVADALSHWLETAGCRRRPTASSGSVVMV</sequence>
<evidence type="ECO:0000313" key="2">
    <source>
        <dbReference type="EMBL" id="MBK8892357.1"/>
    </source>
</evidence>
<dbReference type="AlphaFoldDB" id="A0A9D7LQY1"/>
<comment type="caution">
    <text evidence="2">The sequence shown here is derived from an EMBL/GenBank/DDBJ whole genome shotgun (WGS) entry which is preliminary data.</text>
</comment>
<dbReference type="Gene3D" id="3.40.50.1820">
    <property type="entry name" value="alpha/beta hydrolase"/>
    <property type="match status" value="1"/>
</dbReference>
<dbReference type="PANTHER" id="PTHR43194">
    <property type="entry name" value="HYDROLASE ALPHA/BETA FOLD FAMILY"/>
    <property type="match status" value="1"/>
</dbReference>
<accession>A0A9D7LQY1</accession>
<dbReference type="EMBL" id="JADKBR010000028">
    <property type="protein sequence ID" value="MBK8892357.1"/>
    <property type="molecule type" value="Genomic_DNA"/>
</dbReference>
<reference evidence="3" key="1">
    <citation type="journal article" date="2021" name="Nat. Commun.">
        <title>Connecting structure to function with the recovery of over 1000 high-quality metagenome-assembled genomes from activated sludge using long-read sequencing.</title>
        <authorList>
            <person name="Singleton C.M."/>
            <person name="Petriglieri F."/>
            <person name="Kristensen J.M."/>
            <person name="Kirkegaard R.H."/>
            <person name="Michaelsen T.Y."/>
            <person name="Andersen M.H."/>
            <person name="Kondrotaite Z."/>
            <person name="Karst S.M."/>
            <person name="Dueholm M.S."/>
            <person name="Nielsen P.H."/>
            <person name="Albertsen M."/>
        </authorList>
    </citation>
    <scope>NUCLEOTIDE SEQUENCE [LARGE SCALE GENOMIC DNA]</scope>
</reference>
<dbReference type="Pfam" id="PF12697">
    <property type="entry name" value="Abhydrolase_6"/>
    <property type="match status" value="1"/>
</dbReference>
<dbReference type="Proteomes" id="UP000808146">
    <property type="component" value="Unassembled WGS sequence"/>
</dbReference>
<dbReference type="PRINTS" id="PR00111">
    <property type="entry name" value="ABHYDROLASE"/>
</dbReference>
<dbReference type="InterPro" id="IPR050228">
    <property type="entry name" value="Carboxylesterase_BioH"/>
</dbReference>
<keyword evidence="2" id="KW-0378">Hydrolase</keyword>
<organism evidence="2 3">
    <name type="scientific">Candidatus Dechloromonas phosphorivorans</name>
    <dbReference type="NCBI Taxonomy" id="2899244"/>
    <lineage>
        <taxon>Bacteria</taxon>
        <taxon>Pseudomonadati</taxon>
        <taxon>Pseudomonadota</taxon>
        <taxon>Betaproteobacteria</taxon>
        <taxon>Rhodocyclales</taxon>
        <taxon>Azonexaceae</taxon>
        <taxon>Dechloromonas</taxon>
    </lineage>
</organism>
<protein>
    <submittedName>
        <fullName evidence="2">Alpha/beta hydrolase</fullName>
    </submittedName>
</protein>